<dbReference type="InterPro" id="IPR043005">
    <property type="entry name" value="MvaI_BcnI_rec"/>
</dbReference>
<feature type="region of interest" description="Disordered" evidence="1">
    <location>
        <begin position="322"/>
        <end position="345"/>
    </location>
</feature>
<feature type="signal peptide" evidence="3">
    <location>
        <begin position="1"/>
        <end position="19"/>
    </location>
</feature>
<feature type="compositionally biased region" description="Basic and acidic residues" evidence="1">
    <location>
        <begin position="856"/>
        <end position="880"/>
    </location>
</feature>
<feature type="chain" id="PRO_5034262386" description="GPI anchored protein" evidence="3">
    <location>
        <begin position="20"/>
        <end position="1094"/>
    </location>
</feature>
<keyword evidence="2" id="KW-0472">Membrane</keyword>
<evidence type="ECO:0000313" key="5">
    <source>
        <dbReference type="Proteomes" id="UP000249789"/>
    </source>
</evidence>
<protein>
    <recommendedName>
        <fullName evidence="6">GPI anchored protein</fullName>
    </recommendedName>
</protein>
<dbReference type="GeneID" id="63858137"/>
<feature type="region of interest" description="Disordered" evidence="1">
    <location>
        <begin position="67"/>
        <end position="94"/>
    </location>
</feature>
<feature type="region of interest" description="Disordered" evidence="1">
    <location>
        <begin position="918"/>
        <end position="979"/>
    </location>
</feature>
<reference evidence="4 5" key="1">
    <citation type="submission" date="2018-02" db="EMBL/GenBank/DDBJ databases">
        <title>The genomes of Aspergillus section Nigri reveals drivers in fungal speciation.</title>
        <authorList>
            <consortium name="DOE Joint Genome Institute"/>
            <person name="Vesth T.C."/>
            <person name="Nybo J."/>
            <person name="Theobald S."/>
            <person name="Brandl J."/>
            <person name="Frisvad J.C."/>
            <person name="Nielsen K.F."/>
            <person name="Lyhne E.K."/>
            <person name="Kogle M.E."/>
            <person name="Kuo A."/>
            <person name="Riley R."/>
            <person name="Clum A."/>
            <person name="Nolan M."/>
            <person name="Lipzen A."/>
            <person name="Salamov A."/>
            <person name="Henrissat B."/>
            <person name="Wiebenga A."/>
            <person name="De vries R.P."/>
            <person name="Grigoriev I.V."/>
            <person name="Mortensen U.H."/>
            <person name="Andersen M.R."/>
            <person name="Baker S.E."/>
        </authorList>
    </citation>
    <scope>NUCLEOTIDE SEQUENCE [LARGE SCALE GENOMIC DNA]</scope>
    <source>
        <strain evidence="4 5">CBS 313.89</strain>
    </source>
</reference>
<dbReference type="AlphaFoldDB" id="A0A8G1S0I7"/>
<organism evidence="4 5">
    <name type="scientific">Aspergillus fijiensis CBS 313.89</name>
    <dbReference type="NCBI Taxonomy" id="1448319"/>
    <lineage>
        <taxon>Eukaryota</taxon>
        <taxon>Fungi</taxon>
        <taxon>Dikarya</taxon>
        <taxon>Ascomycota</taxon>
        <taxon>Pezizomycotina</taxon>
        <taxon>Eurotiomycetes</taxon>
        <taxon>Eurotiomycetidae</taxon>
        <taxon>Eurotiales</taxon>
        <taxon>Aspergillaceae</taxon>
        <taxon>Aspergillus</taxon>
    </lineage>
</organism>
<feature type="transmembrane region" description="Helical" evidence="2">
    <location>
        <begin position="1073"/>
        <end position="1093"/>
    </location>
</feature>
<feature type="compositionally biased region" description="Polar residues" evidence="1">
    <location>
        <begin position="84"/>
        <end position="94"/>
    </location>
</feature>
<dbReference type="RefSeq" id="XP_040806594.1">
    <property type="nucleotide sequence ID" value="XM_040940804.1"/>
</dbReference>
<keyword evidence="2" id="KW-0812">Transmembrane</keyword>
<evidence type="ECO:0000313" key="4">
    <source>
        <dbReference type="EMBL" id="RAK82584.1"/>
    </source>
</evidence>
<dbReference type="VEuPathDB" id="FungiDB:BO72DRAFT_366797"/>
<feature type="compositionally biased region" description="Pro residues" evidence="1">
    <location>
        <begin position="841"/>
        <end position="855"/>
    </location>
</feature>
<evidence type="ECO:0000256" key="1">
    <source>
        <dbReference type="SAM" id="MobiDB-lite"/>
    </source>
</evidence>
<keyword evidence="2" id="KW-1133">Transmembrane helix</keyword>
<evidence type="ECO:0000256" key="3">
    <source>
        <dbReference type="SAM" id="SignalP"/>
    </source>
</evidence>
<dbReference type="OrthoDB" id="4366934at2759"/>
<proteinExistence type="predicted"/>
<name>A0A8G1S0I7_9EURO</name>
<evidence type="ECO:0008006" key="6">
    <source>
        <dbReference type="Google" id="ProtNLM"/>
    </source>
</evidence>
<accession>A0A8G1S0I7</accession>
<feature type="compositionally biased region" description="Polar residues" evidence="1">
    <location>
        <begin position="932"/>
        <end position="942"/>
    </location>
</feature>
<feature type="region of interest" description="Disordered" evidence="1">
    <location>
        <begin position="840"/>
        <end position="891"/>
    </location>
</feature>
<dbReference type="EMBL" id="KZ824621">
    <property type="protein sequence ID" value="RAK82584.1"/>
    <property type="molecule type" value="Genomic_DNA"/>
</dbReference>
<keyword evidence="5" id="KW-1185">Reference proteome</keyword>
<keyword evidence="3" id="KW-0732">Signal</keyword>
<evidence type="ECO:0000256" key="2">
    <source>
        <dbReference type="SAM" id="Phobius"/>
    </source>
</evidence>
<sequence length="1094" mass="117988">MKGLQAGIPLAALAAVARATSVIGGSQGEDRGSDAALPVDNKFRSEVNDYRSDDHSFDLDAKKTVIEPGHGRRPHHHKAREEVIQSNDGLSEGSTYVKPQVHAESNHENSYHEDDHSVELEKDVVEVVPPHGHPKHHHARGGHEDVDVIGGPGGVDTGNSFALPITSKFSSTVNDAYVDDHSRDIDIDTTIVKPKSHPPSHFKARGGHEHVDVIGGAEGIDTGNTFDMPITSKFSSVVNDAYIDDHSRDIDRDTTIVNPKHHGPGHFKARGYHENVDVIGGPEGVDVGNTFDLPITSKFSSTVNDAYVDDHSRDIDVDKTVVSPHHHKARGEHEHVDVIGGPGGVDTGNTVSIPITSKFSSTVNDYYEDDHSRDIDVDKTVVKPHHHKARGSHEHVDVIGGPSGVDTGNSFDMPITSKFSSVVNDAYVDDHSFDLNKDTTIVRPHHKREHVDVIGGPGGVDTGNTFDLPITSKFSSEVNDYYQDDHSRDIDVDKTVVRPHHHKARGGHEHVDVVGGPSGVDTGNTFDMPITSKFSSEVNDYYKDDHSWDVDYDKTIVRPHHKRQHGEHGEHVDVIGGPGGVDIGNTFDLPITSKFSSEVNDYYQDDHSRDIDYNKKIVHKRQHGDDVDLIGGPEGVDIGNTFSLPITSKFSSEVNDYYQDDHSWDVDVDKKIVHKRQHGDHVDVIGGPGGVDTGNTFDMPITSKFSSEVNDYYQDDHSRDIDTDTTIVHPHHYKARGRGEHVDVIGGAEGVDIGNSVDIPISNSFKSKVNEQSYDDHSVDIDISKHHARRGGDFSILGGPSGVDIGNSVVMPFTNTVDVESNSYHKDDHSVHAQVTTTIPAPEPQHEPAPAPAPEPAHEETKPEEPKAEPHADEPPKQPEPKASTSCEPTVQEVVRTVTRTLPTESTVAPKVDAVATEAPAPTHSALAPSEPNESAAQSNPTHEAAAPTNPFTPNLDEAHHVPGSEPSATSVVQSAMTTAAPARTEPVVMDKVASSITIQQDSTFHVIPVYVPQSSATTPSSFAVPTAVTSVVSPHSTGVDAYEPTLRYNLPPAAPSASSTGVLFTGAGAPQVAPYAGVFSVFSGLVALLALIL</sequence>
<dbReference type="Gene3D" id="3.30.70.3570">
    <property type="entry name" value="MvaI/BcnI restriction endonuclease, recognition domain"/>
    <property type="match status" value="10"/>
</dbReference>
<feature type="compositionally biased region" description="Polar residues" evidence="1">
    <location>
        <begin position="967"/>
        <end position="978"/>
    </location>
</feature>
<gene>
    <name evidence="4" type="ORF">BO72DRAFT_366797</name>
</gene>
<dbReference type="Proteomes" id="UP000249789">
    <property type="component" value="Unassembled WGS sequence"/>
</dbReference>